<comment type="caution">
    <text evidence="17">The sequence shown here is derived from an EMBL/GenBank/DDBJ whole genome shotgun (WGS) entry which is preliminary data.</text>
</comment>
<dbReference type="SUPFAM" id="SSF109998">
    <property type="entry name" value="Triger factor/SurA peptide-binding domain-like"/>
    <property type="match status" value="1"/>
</dbReference>
<keyword evidence="9 12" id="KW-0131">Cell cycle</keyword>
<evidence type="ECO:0000256" key="11">
    <source>
        <dbReference type="ARBA" id="ARBA00029986"/>
    </source>
</evidence>
<feature type="domain" description="PPIase FKBP-type" evidence="16">
    <location>
        <begin position="171"/>
        <end position="231"/>
    </location>
</feature>
<evidence type="ECO:0000256" key="5">
    <source>
        <dbReference type="ARBA" id="ARBA00022618"/>
    </source>
</evidence>
<dbReference type="Pfam" id="PF05698">
    <property type="entry name" value="Trigger_C"/>
    <property type="match status" value="1"/>
</dbReference>
<comment type="function">
    <text evidence="10 12">Involved in protein export. Acts as a chaperone by maintaining the newly synthesized protein in an open conformation. Functions as a peptidyl-prolyl cis-trans isomerase.</text>
</comment>
<dbReference type="SUPFAM" id="SSF54534">
    <property type="entry name" value="FKBP-like"/>
    <property type="match status" value="1"/>
</dbReference>
<evidence type="ECO:0000313" key="18">
    <source>
        <dbReference type="Proteomes" id="UP001320898"/>
    </source>
</evidence>
<dbReference type="PROSITE" id="PS50059">
    <property type="entry name" value="FKBP_PPIASE"/>
    <property type="match status" value="1"/>
</dbReference>
<evidence type="ECO:0000256" key="2">
    <source>
        <dbReference type="ARBA" id="ARBA00005464"/>
    </source>
</evidence>
<dbReference type="EC" id="5.2.1.8" evidence="3 12"/>
<dbReference type="Gene3D" id="3.10.50.40">
    <property type="match status" value="1"/>
</dbReference>
<dbReference type="NCBIfam" id="TIGR00115">
    <property type="entry name" value="tig"/>
    <property type="match status" value="1"/>
</dbReference>
<dbReference type="PANTHER" id="PTHR30560:SF3">
    <property type="entry name" value="TRIGGER FACTOR-LIKE PROTEIN TIG, CHLOROPLASTIC"/>
    <property type="match status" value="1"/>
</dbReference>
<dbReference type="PIRSF" id="PIRSF003095">
    <property type="entry name" value="Trigger_factor"/>
    <property type="match status" value="1"/>
</dbReference>
<dbReference type="InterPro" id="IPR027304">
    <property type="entry name" value="Trigger_fact/SurA_dom_sf"/>
</dbReference>
<evidence type="ECO:0000256" key="4">
    <source>
        <dbReference type="ARBA" id="ARBA00016902"/>
    </source>
</evidence>
<dbReference type="InterPro" id="IPR005215">
    <property type="entry name" value="Trig_fac"/>
</dbReference>
<dbReference type="GO" id="GO:0044183">
    <property type="term" value="F:protein folding chaperone"/>
    <property type="evidence" value="ECO:0007669"/>
    <property type="project" value="TreeGrafter"/>
</dbReference>
<keyword evidence="8 12" id="KW-0413">Isomerase</keyword>
<dbReference type="InterPro" id="IPR046357">
    <property type="entry name" value="PPIase_dom_sf"/>
</dbReference>
<dbReference type="EMBL" id="JALIDZ010000012">
    <property type="protein sequence ID" value="MCT8974430.1"/>
    <property type="molecule type" value="Genomic_DNA"/>
</dbReference>
<dbReference type="HAMAP" id="MF_00303">
    <property type="entry name" value="Trigger_factor_Tig"/>
    <property type="match status" value="1"/>
</dbReference>
<dbReference type="AlphaFoldDB" id="A0AAW5R2E5"/>
<evidence type="ECO:0000256" key="7">
    <source>
        <dbReference type="ARBA" id="ARBA00023186"/>
    </source>
</evidence>
<dbReference type="GO" id="GO:0051301">
    <property type="term" value="P:cell division"/>
    <property type="evidence" value="ECO:0007669"/>
    <property type="project" value="UniProtKB-KW"/>
</dbReference>
<sequence length="484" mass="55086">MQVTETLNEGLKRELRITIPAGDLDTRLNDRLTDLKDRVRIRGFRPGKVPIAHLKRVYGRSVMAEVLEQAVNETSQQAITDREERPAYQPQIALTEDKDEIEQILEGKADLAYSVTFEVLPPVEMPDFSKIKIEKEVAKVEDSVVDESIERIAEQNRPFAPRKDGEASETGDRLTIDYLGKLDGEPFEGGADQDAQIQLGSNSFIPGFEEQLTGVKAGSDIVVKVTFPEAYQAEHLAGKAAEFDVKVKEIQAPGEIKIDDEFAQSLGMESLDKVKDAVREQIGKDFETQSRSKVKRQLLDALDEACKFELPEKLVDSEFEAIWQQVTQDLERAGKTFADEGATEEDSKADYRKIAERRVRLGLLLADIGDKNEIKVTEEELNRAMIDRVRQFPGQEQLVWEYYQKNPGALAELRAPIFEEKVVDYILELATVEEKTVSRDELFHDPDEEHDHHHHDHDHDHDHDHGPSDDEKPKRRRTKKADKE</sequence>
<evidence type="ECO:0000256" key="15">
    <source>
        <dbReference type="SAM" id="MobiDB-lite"/>
    </source>
</evidence>
<feature type="compositionally biased region" description="Basic and acidic residues" evidence="15">
    <location>
        <begin position="444"/>
        <end position="473"/>
    </location>
</feature>
<feature type="region of interest" description="Disordered" evidence="15">
    <location>
        <begin position="444"/>
        <end position="484"/>
    </location>
</feature>
<accession>A0AAW5R2E5</accession>
<protein>
    <recommendedName>
        <fullName evidence="4 12">Trigger factor</fullName>
        <shortName evidence="12">TF</shortName>
        <ecNumber evidence="3 12">5.2.1.8</ecNumber>
    </recommendedName>
    <alternativeName>
        <fullName evidence="11 12">PPIase</fullName>
    </alternativeName>
</protein>
<evidence type="ECO:0000256" key="6">
    <source>
        <dbReference type="ARBA" id="ARBA00023110"/>
    </source>
</evidence>
<keyword evidence="12" id="KW-0963">Cytoplasm</keyword>
<organism evidence="17 18">
    <name type="scientific">Microbaculum marinisediminis</name>
    <dbReference type="NCBI Taxonomy" id="2931392"/>
    <lineage>
        <taxon>Bacteria</taxon>
        <taxon>Pseudomonadati</taxon>
        <taxon>Pseudomonadota</taxon>
        <taxon>Alphaproteobacteria</taxon>
        <taxon>Hyphomicrobiales</taxon>
        <taxon>Tepidamorphaceae</taxon>
        <taxon>Microbaculum</taxon>
    </lineage>
</organism>
<dbReference type="GO" id="GO:0015031">
    <property type="term" value="P:protein transport"/>
    <property type="evidence" value="ECO:0007669"/>
    <property type="project" value="UniProtKB-UniRule"/>
</dbReference>
<dbReference type="InterPro" id="IPR001179">
    <property type="entry name" value="PPIase_FKBP_dom"/>
</dbReference>
<gene>
    <name evidence="12 17" type="primary">tig</name>
    <name evidence="17" type="ORF">MUB46_21395</name>
</gene>
<dbReference type="InterPro" id="IPR008881">
    <property type="entry name" value="Trigger_fac_ribosome-bd_bac"/>
</dbReference>
<dbReference type="GO" id="GO:0043022">
    <property type="term" value="F:ribosome binding"/>
    <property type="evidence" value="ECO:0007669"/>
    <property type="project" value="TreeGrafter"/>
</dbReference>
<dbReference type="Proteomes" id="UP001320898">
    <property type="component" value="Unassembled WGS sequence"/>
</dbReference>
<dbReference type="FunFam" id="3.10.50.40:FF:000001">
    <property type="entry name" value="Trigger factor"/>
    <property type="match status" value="1"/>
</dbReference>
<evidence type="ECO:0000313" key="17">
    <source>
        <dbReference type="EMBL" id="MCT8974430.1"/>
    </source>
</evidence>
<dbReference type="GO" id="GO:0003755">
    <property type="term" value="F:peptidyl-prolyl cis-trans isomerase activity"/>
    <property type="evidence" value="ECO:0007669"/>
    <property type="project" value="UniProtKB-UniRule"/>
</dbReference>
<dbReference type="InterPro" id="IPR037041">
    <property type="entry name" value="Trigger_fac_C_sf"/>
</dbReference>
<evidence type="ECO:0000256" key="1">
    <source>
        <dbReference type="ARBA" id="ARBA00000971"/>
    </source>
</evidence>
<dbReference type="InterPro" id="IPR008880">
    <property type="entry name" value="Trigger_fac_C"/>
</dbReference>
<comment type="similarity">
    <text evidence="2 12 14">Belongs to the FKBP-type PPIase family. Tig subfamily.</text>
</comment>
<dbReference type="GO" id="GO:0051083">
    <property type="term" value="P:'de novo' cotranslational protein folding"/>
    <property type="evidence" value="ECO:0007669"/>
    <property type="project" value="TreeGrafter"/>
</dbReference>
<evidence type="ECO:0000256" key="12">
    <source>
        <dbReference type="HAMAP-Rule" id="MF_00303"/>
    </source>
</evidence>
<dbReference type="Gene3D" id="1.10.3120.10">
    <property type="entry name" value="Trigger factor, C-terminal domain"/>
    <property type="match status" value="1"/>
</dbReference>
<dbReference type="GO" id="GO:0043335">
    <property type="term" value="P:protein unfolding"/>
    <property type="evidence" value="ECO:0007669"/>
    <property type="project" value="TreeGrafter"/>
</dbReference>
<proteinExistence type="inferred from homology"/>
<keyword evidence="18" id="KW-1185">Reference proteome</keyword>
<evidence type="ECO:0000256" key="13">
    <source>
        <dbReference type="PROSITE-ProRule" id="PRU00277"/>
    </source>
</evidence>
<evidence type="ECO:0000256" key="10">
    <source>
        <dbReference type="ARBA" id="ARBA00024849"/>
    </source>
</evidence>
<evidence type="ECO:0000256" key="3">
    <source>
        <dbReference type="ARBA" id="ARBA00013194"/>
    </source>
</evidence>
<dbReference type="RefSeq" id="WP_261618017.1">
    <property type="nucleotide sequence ID" value="NZ_JALIDZ010000012.1"/>
</dbReference>
<dbReference type="GO" id="GO:0005737">
    <property type="term" value="C:cytoplasm"/>
    <property type="evidence" value="ECO:0007669"/>
    <property type="project" value="UniProtKB-SubCell"/>
</dbReference>
<keyword evidence="6 12" id="KW-0697">Rotamase</keyword>
<comment type="subcellular location">
    <subcellularLocation>
        <location evidence="12">Cytoplasm</location>
    </subcellularLocation>
    <text evidence="12">About half TF is bound to the ribosome near the polypeptide exit tunnel while the other half is free in the cytoplasm.</text>
</comment>
<dbReference type="PANTHER" id="PTHR30560">
    <property type="entry name" value="TRIGGER FACTOR CHAPERONE AND PEPTIDYL-PROLYL CIS/TRANS ISOMERASE"/>
    <property type="match status" value="1"/>
</dbReference>
<keyword evidence="5 12" id="KW-0132">Cell division</keyword>
<dbReference type="Pfam" id="PF00254">
    <property type="entry name" value="FKBP_C"/>
    <property type="match status" value="1"/>
</dbReference>
<evidence type="ECO:0000256" key="14">
    <source>
        <dbReference type="RuleBase" id="RU003914"/>
    </source>
</evidence>
<dbReference type="Gene3D" id="3.30.70.1050">
    <property type="entry name" value="Trigger factor ribosome-binding domain"/>
    <property type="match status" value="1"/>
</dbReference>
<keyword evidence="7 12" id="KW-0143">Chaperone</keyword>
<reference evidence="17 18" key="1">
    <citation type="submission" date="2022-04" db="EMBL/GenBank/DDBJ databases">
        <authorList>
            <person name="Ye Y.-Q."/>
            <person name="Du Z.-J."/>
        </authorList>
    </citation>
    <scope>NUCLEOTIDE SEQUENCE [LARGE SCALE GENOMIC DNA]</scope>
    <source>
        <strain evidence="17 18">A6E488</strain>
    </source>
</reference>
<feature type="compositionally biased region" description="Basic residues" evidence="15">
    <location>
        <begin position="474"/>
        <end position="484"/>
    </location>
</feature>
<evidence type="ECO:0000256" key="9">
    <source>
        <dbReference type="ARBA" id="ARBA00023306"/>
    </source>
</evidence>
<dbReference type="Pfam" id="PF05697">
    <property type="entry name" value="Trigger_N"/>
    <property type="match status" value="1"/>
</dbReference>
<evidence type="ECO:0000256" key="8">
    <source>
        <dbReference type="ARBA" id="ARBA00023235"/>
    </source>
</evidence>
<name>A0AAW5R2E5_9HYPH</name>
<comment type="catalytic activity">
    <reaction evidence="1 12 13">
        <text>[protein]-peptidylproline (omega=180) = [protein]-peptidylproline (omega=0)</text>
        <dbReference type="Rhea" id="RHEA:16237"/>
        <dbReference type="Rhea" id="RHEA-COMP:10747"/>
        <dbReference type="Rhea" id="RHEA-COMP:10748"/>
        <dbReference type="ChEBI" id="CHEBI:83833"/>
        <dbReference type="ChEBI" id="CHEBI:83834"/>
        <dbReference type="EC" id="5.2.1.8"/>
    </reaction>
</comment>
<dbReference type="InterPro" id="IPR036611">
    <property type="entry name" value="Trigger_fac_ribosome-bd_sf"/>
</dbReference>
<evidence type="ECO:0000259" key="16">
    <source>
        <dbReference type="PROSITE" id="PS50059"/>
    </source>
</evidence>
<dbReference type="SUPFAM" id="SSF102735">
    <property type="entry name" value="Trigger factor ribosome-binding domain"/>
    <property type="match status" value="1"/>
</dbReference>
<comment type="domain">
    <text evidence="12">Consists of 3 domains; the N-terminus binds the ribosome, the middle domain has PPIase activity, while the C-terminus has intrinsic chaperone activity on its own.</text>
</comment>